<dbReference type="PANTHER" id="PTHR31635">
    <property type="entry name" value="REVERSE TRANSCRIPTASE DOMAIN-CONTAINING PROTEIN-RELATED"/>
    <property type="match status" value="1"/>
</dbReference>
<sequence>MIKKIAFVSVYAPNAFDRSFFDYLTKLILDLSDFGLIIGGDFNAVWSHSLDRTGVVEGANQRLASTALRKWALDCAVIDVWRTSNPSLKEFSCFSSRHRTFSRIDYIFISKYLFEKASDFALLPMSLSDHRAVFGKLAISPGPKRAARWRFNCTLLQNETFLREMKEQLDQFLTINRSSVDDPRVLWSAVKGFIRDKTIGFASNLNKTRWKHIVDLENRISTLERSLSLNATSDLILERDLLMKDLNQLLRNKSDFLIHRTRQLHYLYSAQPSHLLALKLKTNEQLANITSVKSSTGKLCSDPNEVNDVFCSFYSNLYSSEFIYNEQACKSFLNPLQLPKLSYDSALELDTPITLSELYKALLSMNKNKSPGLDGIPPEFYLAFWPQIGPLLLEMIHSTITKGSFFNNSNIAIISLLLKKGKEPSECSSYRPISILNADIKLFAKVLASRLEPHLSTLIHVDQTGFIKNRLASDNVRRLLHIIEASNTADFSNGILSLDAEKAFDRLEWHFLWQVLYHMGFGHNFVSMIQTLYNDPTATVLTGIICSKQFPISRGSRQGCPLSPLLFVLSLEPLAQAVRQSVSHNPIVIHNTIHFISLYADDILLFLHNVSHSLPHILSIFKDFGQVSGYKINWGKSVLLPLNSSTGQAPATVATMNISVVQMFKYLGISIFPTVSAIVTNNYNKVLAEVQNSLQKWSSPALSFHSRISVIKMNILPRINFVGSMLPLAPPKGYWKKINLLLSKFIWAGKRPRIKISVLQRPKKSGGLGLPNFQLYHWAFVLRSLSTWFDTASCVSWRSIEENIVKPHRLQDLIYSNISIKQSKVKFGSIITELISTWNAAEKYCRISPNWYLQSPIFFNSRLQLGGRPIYFSSWANNGVFTLSDIFGAEGLRSFLDIQKIFNLPGSSFFFYLQLRTAMRTYGVPWNGTLGLHPFHKVLTGGKGLVSIIYAVLLQASDKPLSLDRVWKQDLTSDNNNLDWHLIWQNLSLSSRNPNHRMIHYNFIYRSYYTPRSLFRFEALPSPNCTLCLQKSLGTFFHMVWECPGVVVFWKNVCSVLSKLLSQEIPYSPTLLLLNDSSGLNLPAKSKRLFLAGLTAAKRLIAGRWKPHHLLSLNKWLLDYMDIAIMERWAANLHLAKPENISCWDDTISTLKYLL</sequence>
<dbReference type="Ensembl" id="ENSCCRT00015113858.1">
    <property type="protein sequence ID" value="ENSCCRP00015110368.1"/>
    <property type="gene ID" value="ENSCCRG00015043765.1"/>
</dbReference>
<protein>
    <recommendedName>
        <fullName evidence="1">Reverse transcriptase domain-containing protein</fullName>
    </recommendedName>
</protein>
<dbReference type="Gene3D" id="3.60.10.10">
    <property type="entry name" value="Endonuclease/exonuclease/phosphatase"/>
    <property type="match status" value="1"/>
</dbReference>
<dbReference type="SUPFAM" id="SSF56672">
    <property type="entry name" value="DNA/RNA polymerases"/>
    <property type="match status" value="1"/>
</dbReference>
<dbReference type="Proteomes" id="UP000694700">
    <property type="component" value="Unplaced"/>
</dbReference>
<evidence type="ECO:0000313" key="3">
    <source>
        <dbReference type="Proteomes" id="UP000694700"/>
    </source>
</evidence>
<name>A0A8C2AVA1_CYPCA</name>
<evidence type="ECO:0000259" key="1">
    <source>
        <dbReference type="PROSITE" id="PS50878"/>
    </source>
</evidence>
<dbReference type="Pfam" id="PF00078">
    <property type="entry name" value="RVT_1"/>
    <property type="match status" value="1"/>
</dbReference>
<dbReference type="InterPro" id="IPR036691">
    <property type="entry name" value="Endo/exonu/phosph_ase_sf"/>
</dbReference>
<dbReference type="PANTHER" id="PTHR31635:SF196">
    <property type="entry name" value="REVERSE TRANSCRIPTASE DOMAIN-CONTAINING PROTEIN-RELATED"/>
    <property type="match status" value="1"/>
</dbReference>
<dbReference type="SUPFAM" id="SSF56219">
    <property type="entry name" value="DNase I-like"/>
    <property type="match status" value="1"/>
</dbReference>
<dbReference type="InterPro" id="IPR000477">
    <property type="entry name" value="RT_dom"/>
</dbReference>
<feature type="domain" description="Reverse transcriptase" evidence="1">
    <location>
        <begin position="398"/>
        <end position="671"/>
    </location>
</feature>
<organism evidence="2 3">
    <name type="scientific">Cyprinus carpio</name>
    <name type="common">Common carp</name>
    <dbReference type="NCBI Taxonomy" id="7962"/>
    <lineage>
        <taxon>Eukaryota</taxon>
        <taxon>Metazoa</taxon>
        <taxon>Chordata</taxon>
        <taxon>Craniata</taxon>
        <taxon>Vertebrata</taxon>
        <taxon>Euteleostomi</taxon>
        <taxon>Actinopterygii</taxon>
        <taxon>Neopterygii</taxon>
        <taxon>Teleostei</taxon>
        <taxon>Ostariophysi</taxon>
        <taxon>Cypriniformes</taxon>
        <taxon>Cyprinidae</taxon>
        <taxon>Cyprininae</taxon>
        <taxon>Cyprinus</taxon>
    </lineage>
</organism>
<dbReference type="PROSITE" id="PS50878">
    <property type="entry name" value="RT_POL"/>
    <property type="match status" value="1"/>
</dbReference>
<accession>A0A8C2AVA1</accession>
<evidence type="ECO:0000313" key="2">
    <source>
        <dbReference type="Ensembl" id="ENSCCRP00015110368.1"/>
    </source>
</evidence>
<proteinExistence type="predicted"/>
<reference evidence="2" key="1">
    <citation type="submission" date="2025-08" db="UniProtKB">
        <authorList>
            <consortium name="Ensembl"/>
        </authorList>
    </citation>
    <scope>IDENTIFICATION</scope>
</reference>
<dbReference type="AlphaFoldDB" id="A0A8C2AVA1"/>
<dbReference type="InterPro" id="IPR043502">
    <property type="entry name" value="DNA/RNA_pol_sf"/>
</dbReference>
<dbReference type="CDD" id="cd01650">
    <property type="entry name" value="RT_nLTR_like"/>
    <property type="match status" value="1"/>
</dbReference>